<dbReference type="Proteomes" id="UP000326759">
    <property type="component" value="Unassembled WGS sequence"/>
</dbReference>
<protein>
    <recommendedName>
        <fullName evidence="2">Teneurin TTR-like domain-containing protein</fullName>
    </recommendedName>
</protein>
<evidence type="ECO:0000256" key="1">
    <source>
        <dbReference type="SAM" id="Phobius"/>
    </source>
</evidence>
<comment type="caution">
    <text evidence="3">The sequence shown here is derived from an EMBL/GenBank/DDBJ whole genome shotgun (WGS) entry which is preliminary data.</text>
</comment>
<sequence>MYFNFPLTMRKGYTKLLKPFLYYSINNVYLFIFYLILYIAFRASVVRGRIISGRGAGLVGVRVSHFRPKDTGFTLSRQGGWFDLMKVRENKSIQL</sequence>
<organism evidence="3 4">
    <name type="scientific">Armadillidium nasatum</name>
    <dbReference type="NCBI Taxonomy" id="96803"/>
    <lineage>
        <taxon>Eukaryota</taxon>
        <taxon>Metazoa</taxon>
        <taxon>Ecdysozoa</taxon>
        <taxon>Arthropoda</taxon>
        <taxon>Crustacea</taxon>
        <taxon>Multicrustacea</taxon>
        <taxon>Malacostraca</taxon>
        <taxon>Eumalacostraca</taxon>
        <taxon>Peracarida</taxon>
        <taxon>Isopoda</taxon>
        <taxon>Oniscidea</taxon>
        <taxon>Crinocheta</taxon>
        <taxon>Armadillidiidae</taxon>
        <taxon>Armadillidium</taxon>
    </lineage>
</organism>
<keyword evidence="1" id="KW-0472">Membrane</keyword>
<feature type="domain" description="Teneurin TTR-like" evidence="2">
    <location>
        <begin position="42"/>
        <end position="85"/>
    </location>
</feature>
<evidence type="ECO:0000313" key="4">
    <source>
        <dbReference type="Proteomes" id="UP000326759"/>
    </source>
</evidence>
<keyword evidence="4" id="KW-1185">Reference proteome</keyword>
<accession>A0A5N5TJK1</accession>
<dbReference type="Pfam" id="PF25020">
    <property type="entry name" value="TTR_TEN1-4"/>
    <property type="match status" value="1"/>
</dbReference>
<dbReference type="EMBL" id="SEYY01000870">
    <property type="protein sequence ID" value="KAB7506329.1"/>
    <property type="molecule type" value="Genomic_DNA"/>
</dbReference>
<name>A0A5N5TJK1_9CRUS</name>
<dbReference type="InterPro" id="IPR056820">
    <property type="entry name" value="TEN_TTR-like"/>
</dbReference>
<keyword evidence="1" id="KW-1133">Transmembrane helix</keyword>
<evidence type="ECO:0000259" key="2">
    <source>
        <dbReference type="Pfam" id="PF25020"/>
    </source>
</evidence>
<reference evidence="3 4" key="1">
    <citation type="journal article" date="2019" name="PLoS Biol.">
        <title>Sex chromosomes control vertical transmission of feminizing Wolbachia symbionts in an isopod.</title>
        <authorList>
            <person name="Becking T."/>
            <person name="Chebbi M.A."/>
            <person name="Giraud I."/>
            <person name="Moumen B."/>
            <person name="Laverre T."/>
            <person name="Caubet Y."/>
            <person name="Peccoud J."/>
            <person name="Gilbert C."/>
            <person name="Cordaux R."/>
        </authorList>
    </citation>
    <scope>NUCLEOTIDE SEQUENCE [LARGE SCALE GENOMIC DNA]</scope>
    <source>
        <strain evidence="3">ANa2</strain>
        <tissue evidence="3">Whole body excluding digestive tract and cuticle</tissue>
    </source>
</reference>
<proteinExistence type="predicted"/>
<feature type="transmembrane region" description="Helical" evidence="1">
    <location>
        <begin position="20"/>
        <end position="41"/>
    </location>
</feature>
<keyword evidence="1" id="KW-0812">Transmembrane</keyword>
<gene>
    <name evidence="3" type="ORF">Anas_03353</name>
</gene>
<evidence type="ECO:0000313" key="3">
    <source>
        <dbReference type="EMBL" id="KAB7506329.1"/>
    </source>
</evidence>
<dbReference type="AlphaFoldDB" id="A0A5N5TJK1"/>